<dbReference type="CDD" id="cd03035">
    <property type="entry name" value="ArsC_Yffb"/>
    <property type="match status" value="1"/>
</dbReference>
<dbReference type="AlphaFoldDB" id="A0A2K8L4Z4"/>
<dbReference type="SUPFAM" id="SSF52833">
    <property type="entry name" value="Thioredoxin-like"/>
    <property type="match status" value="1"/>
</dbReference>
<dbReference type="OrthoDB" id="9803749at2"/>
<organism evidence="3 4">
    <name type="scientific">Mariprofundus ferrinatatus</name>
    <dbReference type="NCBI Taxonomy" id="1921087"/>
    <lineage>
        <taxon>Bacteria</taxon>
        <taxon>Pseudomonadati</taxon>
        <taxon>Pseudomonadota</taxon>
        <taxon>Candidatius Mariprofundia</taxon>
        <taxon>Mariprofundales</taxon>
        <taxon>Mariprofundaceae</taxon>
        <taxon>Mariprofundus</taxon>
    </lineage>
</organism>
<dbReference type="RefSeq" id="WP_100265751.1">
    <property type="nucleotide sequence ID" value="NZ_CP018800.1"/>
</dbReference>
<dbReference type="InterPro" id="IPR006504">
    <property type="entry name" value="Tscrpt_reg_Spx/MgsR"/>
</dbReference>
<protein>
    <submittedName>
        <fullName evidence="3">Transcriptional regulator, Spx/MgsR family</fullName>
    </submittedName>
</protein>
<evidence type="ECO:0000256" key="1">
    <source>
        <dbReference type="ARBA" id="ARBA00007198"/>
    </source>
</evidence>
<sequence>MINLYGIPNCDSMKKARKWLHEHAVDYTFHDYKKEGVDAARLSGWVERVGWEPLLNRRGLTWRKLPDAAKADLDEVRAVALMQEFPSMIKRPVLVVGKRIEVGFSEQRYSEIFQ</sequence>
<dbReference type="KEGG" id="mfn:Ga0123462_1527"/>
<accession>A0A2K8L4Z4</accession>
<dbReference type="PANTHER" id="PTHR30041:SF8">
    <property type="entry name" value="PROTEIN YFFB"/>
    <property type="match status" value="1"/>
</dbReference>
<dbReference type="PROSITE" id="PS51353">
    <property type="entry name" value="ARSC"/>
    <property type="match status" value="1"/>
</dbReference>
<dbReference type="InterPro" id="IPR036249">
    <property type="entry name" value="Thioredoxin-like_sf"/>
</dbReference>
<dbReference type="NCBIfam" id="TIGR01617">
    <property type="entry name" value="arsC_related"/>
    <property type="match status" value="1"/>
</dbReference>
<evidence type="ECO:0000313" key="4">
    <source>
        <dbReference type="Proteomes" id="UP000231637"/>
    </source>
</evidence>
<proteinExistence type="inferred from homology"/>
<evidence type="ECO:0000256" key="2">
    <source>
        <dbReference type="PROSITE-ProRule" id="PRU01282"/>
    </source>
</evidence>
<dbReference type="NCBIfam" id="NF008107">
    <property type="entry name" value="PRK10853.1"/>
    <property type="match status" value="1"/>
</dbReference>
<dbReference type="EMBL" id="CP018800">
    <property type="protein sequence ID" value="ATX82390.1"/>
    <property type="molecule type" value="Genomic_DNA"/>
</dbReference>
<reference evidence="3 4" key="1">
    <citation type="submission" date="2016-12" db="EMBL/GenBank/DDBJ databases">
        <title>Isolation and genomic insights into novel planktonic Zetaproteobacteria from stratified waters of the Chesapeake Bay.</title>
        <authorList>
            <person name="McAllister S.M."/>
            <person name="Kato S."/>
            <person name="Chan C.S."/>
            <person name="Chiu B.K."/>
            <person name="Field E.K."/>
        </authorList>
    </citation>
    <scope>NUCLEOTIDE SEQUENCE [LARGE SCALE GENOMIC DNA]</scope>
    <source>
        <strain evidence="3 4">CP-8</strain>
    </source>
</reference>
<name>A0A2K8L4Z4_9PROT</name>
<evidence type="ECO:0000313" key="3">
    <source>
        <dbReference type="EMBL" id="ATX82390.1"/>
    </source>
</evidence>
<dbReference type="Gene3D" id="3.40.30.10">
    <property type="entry name" value="Glutaredoxin"/>
    <property type="match status" value="1"/>
</dbReference>
<dbReference type="Pfam" id="PF03960">
    <property type="entry name" value="ArsC"/>
    <property type="match status" value="1"/>
</dbReference>
<dbReference type="PANTHER" id="PTHR30041">
    <property type="entry name" value="ARSENATE REDUCTASE"/>
    <property type="match status" value="1"/>
</dbReference>
<keyword evidence="4" id="KW-1185">Reference proteome</keyword>
<gene>
    <name evidence="3" type="ORF">Ga0123462_1527</name>
</gene>
<dbReference type="Proteomes" id="UP000231637">
    <property type="component" value="Chromosome"/>
</dbReference>
<dbReference type="InterPro" id="IPR006660">
    <property type="entry name" value="Arsenate_reductase-like"/>
</dbReference>
<comment type="similarity">
    <text evidence="1 2">Belongs to the ArsC family.</text>
</comment>